<feature type="transmembrane region" description="Helical" evidence="2">
    <location>
        <begin position="55"/>
        <end position="76"/>
    </location>
</feature>
<dbReference type="Proteomes" id="UP000258707">
    <property type="component" value="Chromosome"/>
</dbReference>
<feature type="transmembrane region" description="Helical" evidence="2">
    <location>
        <begin position="110"/>
        <end position="129"/>
    </location>
</feature>
<keyword evidence="2" id="KW-1133">Transmembrane helix</keyword>
<feature type="region of interest" description="Disordered" evidence="1">
    <location>
        <begin position="1"/>
        <end position="20"/>
    </location>
</feature>
<evidence type="ECO:0000313" key="3">
    <source>
        <dbReference type="EMBL" id="AXR76669.1"/>
    </source>
</evidence>
<dbReference type="OrthoDB" id="380837at2157"/>
<dbReference type="AlphaFoldDB" id="A0A346PLE4"/>
<dbReference type="KEGG" id="nag:AArcMg_0316"/>
<evidence type="ECO:0000313" key="4">
    <source>
        <dbReference type="EMBL" id="AXR80339.1"/>
    </source>
</evidence>
<dbReference type="RefSeq" id="WP_117362798.1">
    <property type="nucleotide sequence ID" value="NZ_CP024047.1"/>
</dbReference>
<dbReference type="Proteomes" id="UP000258613">
    <property type="component" value="Chromosome"/>
</dbReference>
<dbReference type="EMBL" id="CP024047">
    <property type="protein sequence ID" value="AXR76669.1"/>
    <property type="molecule type" value="Genomic_DNA"/>
</dbReference>
<reference evidence="4" key="3">
    <citation type="journal article" date="2019" name="Int. J. Syst. Evol. Microbiol.">
        <title>Natronolimnobius sulfurireducens sp. nov. and Halalkaliarchaeum desulfuricum gen. nov., sp. nov., the first sulfur-respiring alkaliphilic haloarchaea from hypersaline alkaline lakes.</title>
        <authorList>
            <person name="Sorokin D.Y."/>
            <person name="Yakimov M."/>
            <person name="Messina E."/>
            <person name="Merkel A.Y."/>
            <person name="Bale N.J."/>
            <person name="Sinninghe Damste J.S."/>
        </authorList>
    </citation>
    <scope>NUCLEOTIDE SEQUENCE</scope>
    <source>
        <strain evidence="4">AArc-Mg</strain>
        <strain evidence="3">AArc1</strain>
    </source>
</reference>
<dbReference type="KEGG" id="nan:AArc1_0325"/>
<keyword evidence="2" id="KW-0472">Membrane</keyword>
<organism evidence="4 5">
    <name type="scientific">Natrarchaeobaculum sulfurireducens</name>
    <dbReference type="NCBI Taxonomy" id="2044521"/>
    <lineage>
        <taxon>Archaea</taxon>
        <taxon>Methanobacteriati</taxon>
        <taxon>Methanobacteriota</taxon>
        <taxon>Stenosarchaea group</taxon>
        <taxon>Halobacteria</taxon>
        <taxon>Halobacteriales</taxon>
        <taxon>Natrialbaceae</taxon>
        <taxon>Natrarchaeobaculum</taxon>
    </lineage>
</organism>
<reference evidence="6" key="1">
    <citation type="submission" date="2017-10" db="EMBL/GenBank/DDBJ databases">
        <title>Phenotypic and genomic properties of facultatively anaerobic sulfur-reducing natronoarchaea from hypersaline soda lakes.</title>
        <authorList>
            <person name="Sorokin D.Y."/>
            <person name="Kublanov I.V."/>
            <person name="Roman P."/>
            <person name="Sinninghe Damste J.S."/>
            <person name="Golyshin P.N."/>
            <person name="Rojo D."/>
            <person name="Ciordia S."/>
            <person name="Mena Md.C."/>
            <person name="Ferrer M."/>
            <person name="Messina E."/>
            <person name="Smedile F."/>
            <person name="La Spada G."/>
            <person name="La Cono V."/>
            <person name="Yakimov M.M."/>
        </authorList>
    </citation>
    <scope>NUCLEOTIDE SEQUENCE [LARGE SCALE GENOMIC DNA]</scope>
    <source>
        <strain evidence="6">AArc1</strain>
    </source>
</reference>
<dbReference type="GeneID" id="37640801"/>
<proteinExistence type="predicted"/>
<name>A0A346PLE4_9EURY</name>
<evidence type="ECO:0000256" key="2">
    <source>
        <dbReference type="SAM" id="Phobius"/>
    </source>
</evidence>
<keyword evidence="2" id="KW-0812">Transmembrane</keyword>
<dbReference type="EMBL" id="CP027033">
    <property type="protein sequence ID" value="AXR80339.1"/>
    <property type="molecule type" value="Genomic_DNA"/>
</dbReference>
<protein>
    <submittedName>
        <fullName evidence="4">Uncharacterized protein</fullName>
    </submittedName>
</protein>
<accession>A0A346PLE4</accession>
<gene>
    <name evidence="3" type="ORF">AArc1_0325</name>
    <name evidence="4" type="ORF">AArcMg_0316</name>
</gene>
<reference evidence="5" key="2">
    <citation type="submission" date="2018-02" db="EMBL/GenBank/DDBJ databases">
        <title>Phenotypic and genomic properties of facultatively anaerobic sulfur-reducing natronoarchaea from hypersaline soda lakes.</title>
        <authorList>
            <person name="Sorokin D.Y."/>
            <person name="Kublanov I.V."/>
            <person name="Roman P."/>
            <person name="Sinninghe Damste J.S."/>
            <person name="Golyshin P.N."/>
            <person name="Rojo D."/>
            <person name="Ciordia S."/>
            <person name="Mena M.D.C."/>
            <person name="Ferrer M."/>
            <person name="Messina E."/>
            <person name="Smedile F."/>
            <person name="La Spada G."/>
            <person name="La Cono V."/>
            <person name="Yakimov M.M."/>
        </authorList>
    </citation>
    <scope>NUCLEOTIDE SEQUENCE [LARGE SCALE GENOMIC DNA]</scope>
    <source>
        <strain evidence="5">AArc-Mg</strain>
    </source>
</reference>
<keyword evidence="5" id="KW-1185">Reference proteome</keyword>
<evidence type="ECO:0000313" key="6">
    <source>
        <dbReference type="Proteomes" id="UP000258707"/>
    </source>
</evidence>
<evidence type="ECO:0000256" key="1">
    <source>
        <dbReference type="SAM" id="MobiDB-lite"/>
    </source>
</evidence>
<feature type="transmembrane region" description="Helical" evidence="2">
    <location>
        <begin position="83"/>
        <end position="104"/>
    </location>
</feature>
<accession>A0A346PAX4</accession>
<evidence type="ECO:0000313" key="5">
    <source>
        <dbReference type="Proteomes" id="UP000258613"/>
    </source>
</evidence>
<sequence length="141" mass="14181">MSAPTADSDGTDRDAEPFASSRGPLLDRVSTIAAVVGFLLLATNDAPPLAELGTTNVVVACAAIGTLAGLGLYRLFGSGIRGPLWLGVITAVALSLPILLGLLLTGHYTATLGWAVSLGAAMFGLGATVRATRARFAATTA</sequence>